<dbReference type="SUPFAM" id="SSF52833">
    <property type="entry name" value="Thioredoxin-like"/>
    <property type="match status" value="1"/>
</dbReference>
<feature type="domain" description="Glutaredoxin" evidence="1">
    <location>
        <begin position="12"/>
        <end position="71"/>
    </location>
</feature>
<dbReference type="PROSITE" id="PS51354">
    <property type="entry name" value="GLUTAREDOXIN_2"/>
    <property type="match status" value="1"/>
</dbReference>
<accession>A0A942SXA3</accession>
<dbReference type="GO" id="GO:0009055">
    <property type="term" value="F:electron transfer activity"/>
    <property type="evidence" value="ECO:0007669"/>
    <property type="project" value="TreeGrafter"/>
</dbReference>
<dbReference type="PANTHER" id="PTHR34386">
    <property type="entry name" value="GLUTAREDOXIN"/>
    <property type="match status" value="1"/>
</dbReference>
<dbReference type="InterPro" id="IPR036249">
    <property type="entry name" value="Thioredoxin-like_sf"/>
</dbReference>
<dbReference type="GO" id="GO:0045454">
    <property type="term" value="P:cell redox homeostasis"/>
    <property type="evidence" value="ECO:0007669"/>
    <property type="project" value="TreeGrafter"/>
</dbReference>
<dbReference type="PANTHER" id="PTHR34386:SF1">
    <property type="entry name" value="GLUTAREDOXIN-LIKE PROTEIN NRDH"/>
    <property type="match status" value="1"/>
</dbReference>
<proteinExistence type="predicted"/>
<dbReference type="CDD" id="cd02976">
    <property type="entry name" value="NrdH"/>
    <property type="match status" value="1"/>
</dbReference>
<protein>
    <submittedName>
        <fullName evidence="2">Glutaredoxin family protein</fullName>
    </submittedName>
</protein>
<gene>
    <name evidence="2" type="ORF">KHB02_08440</name>
</gene>
<organism evidence="2">
    <name type="scientific">Neobacillus citreus</name>
    <dbReference type="NCBI Taxonomy" id="2833578"/>
    <lineage>
        <taxon>Bacteria</taxon>
        <taxon>Bacillati</taxon>
        <taxon>Bacillota</taxon>
        <taxon>Bacilli</taxon>
        <taxon>Bacillales</taxon>
        <taxon>Bacillaceae</taxon>
        <taxon>Neobacillus</taxon>
    </lineage>
</organism>
<dbReference type="InterPro" id="IPR002109">
    <property type="entry name" value="Glutaredoxin"/>
</dbReference>
<dbReference type="EMBL" id="JAGYPE010000002">
    <property type="protein sequence ID" value="MBS4181411.1"/>
    <property type="molecule type" value="Genomic_DNA"/>
</dbReference>
<comment type="caution">
    <text evidence="2">The sequence shown here is derived from an EMBL/GenBank/DDBJ whole genome shotgun (WGS) entry which is preliminary data.</text>
</comment>
<dbReference type="Gene3D" id="3.40.30.10">
    <property type="entry name" value="Glutaredoxin"/>
    <property type="match status" value="1"/>
</dbReference>
<name>A0A942SXA3_9BACI</name>
<dbReference type="Pfam" id="PF00462">
    <property type="entry name" value="Glutaredoxin"/>
    <property type="match status" value="1"/>
</dbReference>
<evidence type="ECO:0000259" key="1">
    <source>
        <dbReference type="Pfam" id="PF00462"/>
    </source>
</evidence>
<dbReference type="AlphaFoldDB" id="A0A942SXA3"/>
<sequence>MSDSATSTFDKVTMFGADWCRDCRRSKALLDTLGVDYDYVDVEADLTAADRAEAISGRKNIPVVVLPNGKHFVEPSDAELRAELEASGAV</sequence>
<dbReference type="InterPro" id="IPR051548">
    <property type="entry name" value="Grx-like_ET"/>
</dbReference>
<reference evidence="2" key="1">
    <citation type="submission" date="2021-05" db="EMBL/GenBank/DDBJ databases">
        <title>Novel Bacillus species.</title>
        <authorList>
            <person name="Liu G."/>
        </authorList>
    </citation>
    <scope>NUCLEOTIDE SEQUENCE</scope>
    <source>
        <strain evidence="2">FJAT-50051</strain>
    </source>
</reference>
<evidence type="ECO:0000313" key="2">
    <source>
        <dbReference type="EMBL" id="MBS4181411.1"/>
    </source>
</evidence>